<dbReference type="InterPro" id="IPR018389">
    <property type="entry name" value="DctP_fam"/>
</dbReference>
<accession>A0ABP9QDB8</accession>
<evidence type="ECO:0000313" key="3">
    <source>
        <dbReference type="EMBL" id="GAA5159975.1"/>
    </source>
</evidence>
<dbReference type="SUPFAM" id="SSF53850">
    <property type="entry name" value="Periplasmic binding protein-like II"/>
    <property type="match status" value="1"/>
</dbReference>
<protein>
    <submittedName>
        <fullName evidence="3">TRAP transporter substrate-binding protein</fullName>
    </submittedName>
</protein>
<dbReference type="InterPro" id="IPR004682">
    <property type="entry name" value="TRAP_DctP"/>
</dbReference>
<comment type="caution">
    <text evidence="3">The sequence shown here is derived from an EMBL/GenBank/DDBJ whole genome shotgun (WGS) entry which is preliminary data.</text>
</comment>
<keyword evidence="4" id="KW-1185">Reference proteome</keyword>
<gene>
    <name evidence="3" type="ORF">GCM10025770_07120</name>
</gene>
<dbReference type="PANTHER" id="PTHR33376">
    <property type="match status" value="1"/>
</dbReference>
<dbReference type="Pfam" id="PF03480">
    <property type="entry name" value="DctP"/>
    <property type="match status" value="1"/>
</dbReference>
<dbReference type="EMBL" id="BAABLD010000002">
    <property type="protein sequence ID" value="GAA5159975.1"/>
    <property type="molecule type" value="Genomic_DNA"/>
</dbReference>
<reference evidence="4" key="1">
    <citation type="journal article" date="2019" name="Int. J. Syst. Evol. Microbiol.">
        <title>The Global Catalogue of Microorganisms (GCM) 10K type strain sequencing project: providing services to taxonomists for standard genome sequencing and annotation.</title>
        <authorList>
            <consortium name="The Broad Institute Genomics Platform"/>
            <consortium name="The Broad Institute Genome Sequencing Center for Infectious Disease"/>
            <person name="Wu L."/>
            <person name="Ma J."/>
        </authorList>
    </citation>
    <scope>NUCLEOTIDE SEQUENCE [LARGE SCALE GENOMIC DNA]</scope>
    <source>
        <strain evidence="4">JCM 18715</strain>
    </source>
</reference>
<dbReference type="PANTHER" id="PTHR33376:SF2">
    <property type="entry name" value="DICARBOXYLATE-BINDING PERIPLASMIC PROTEIN"/>
    <property type="match status" value="1"/>
</dbReference>
<name>A0ABP9QDB8_9RHOO</name>
<evidence type="ECO:0000256" key="2">
    <source>
        <dbReference type="SAM" id="SignalP"/>
    </source>
</evidence>
<dbReference type="NCBIfam" id="TIGR00787">
    <property type="entry name" value="dctP"/>
    <property type="match status" value="1"/>
</dbReference>
<keyword evidence="1 2" id="KW-0732">Signal</keyword>
<dbReference type="Gene3D" id="3.40.190.170">
    <property type="entry name" value="Bacterial extracellular solute-binding protein, family 7"/>
    <property type="match status" value="1"/>
</dbReference>
<dbReference type="NCBIfam" id="NF037995">
    <property type="entry name" value="TRAP_S1"/>
    <property type="match status" value="1"/>
</dbReference>
<dbReference type="InterPro" id="IPR038404">
    <property type="entry name" value="TRAP_DctP_sf"/>
</dbReference>
<proteinExistence type="predicted"/>
<feature type="signal peptide" evidence="2">
    <location>
        <begin position="1"/>
        <end position="24"/>
    </location>
</feature>
<evidence type="ECO:0000313" key="4">
    <source>
        <dbReference type="Proteomes" id="UP001500547"/>
    </source>
</evidence>
<feature type="chain" id="PRO_5045628697" evidence="2">
    <location>
        <begin position="25"/>
        <end position="326"/>
    </location>
</feature>
<organism evidence="3 4">
    <name type="scientific">Viridibacterium curvum</name>
    <dbReference type="NCBI Taxonomy" id="1101404"/>
    <lineage>
        <taxon>Bacteria</taxon>
        <taxon>Pseudomonadati</taxon>
        <taxon>Pseudomonadota</taxon>
        <taxon>Betaproteobacteria</taxon>
        <taxon>Rhodocyclales</taxon>
        <taxon>Rhodocyclaceae</taxon>
        <taxon>Viridibacterium</taxon>
    </lineage>
</organism>
<dbReference type="Proteomes" id="UP001500547">
    <property type="component" value="Unassembled WGS sequence"/>
</dbReference>
<dbReference type="PIRSF" id="PIRSF006470">
    <property type="entry name" value="DctB"/>
    <property type="match status" value="1"/>
</dbReference>
<dbReference type="RefSeq" id="WP_345531462.1">
    <property type="nucleotide sequence ID" value="NZ_BAABLD010000002.1"/>
</dbReference>
<evidence type="ECO:0000256" key="1">
    <source>
        <dbReference type="ARBA" id="ARBA00022729"/>
    </source>
</evidence>
<sequence>MSVRNAFACGLALCLLSVAPAVRAVSLVSADVQKPDHPVVKAQEYLAKLVTERSKGALTMQVKPNGEVGNETEVLAKLRSGELAMARVAVGVLADKVPAAKILSLPYLFRSRDHLWKVLGGDLGSRLDSEITASGVVVLAYYDSGSRSFYARKPIKTRADFAGLKVRVQPSPVYKDLISELGGTPVVLPYDKVADALKSGEVDGAENNIVSYVSAEHYKYAKYLSLDEHGMVPDVLLISRKAWIALGPANQELLRGAAAESSQYMAKLWQEKERDALALAKKNGVTVLGRNQLAMSGIESSAVKLYNRYVEFGPDMDAVLQIVSGK</sequence>